<feature type="region of interest" description="Disordered" evidence="1">
    <location>
        <begin position="134"/>
        <end position="240"/>
    </location>
</feature>
<dbReference type="Proteomes" id="UP001430848">
    <property type="component" value="Unassembled WGS sequence"/>
</dbReference>
<gene>
    <name evidence="2" type="ORF">SLS63_005449</name>
</gene>
<feature type="region of interest" description="Disordered" evidence="1">
    <location>
        <begin position="73"/>
        <end position="101"/>
    </location>
</feature>
<organism evidence="2 3">
    <name type="scientific">Diaporthe eres</name>
    <name type="common">Phomopsis oblonga</name>
    <dbReference type="NCBI Taxonomy" id="83184"/>
    <lineage>
        <taxon>Eukaryota</taxon>
        <taxon>Fungi</taxon>
        <taxon>Dikarya</taxon>
        <taxon>Ascomycota</taxon>
        <taxon>Pezizomycotina</taxon>
        <taxon>Sordariomycetes</taxon>
        <taxon>Sordariomycetidae</taxon>
        <taxon>Diaporthales</taxon>
        <taxon>Diaporthaceae</taxon>
        <taxon>Diaporthe</taxon>
        <taxon>Diaporthe eres species complex</taxon>
    </lineage>
</organism>
<protein>
    <submittedName>
        <fullName evidence="2">Uncharacterized protein</fullName>
    </submittedName>
</protein>
<keyword evidence="3" id="KW-1185">Reference proteome</keyword>
<evidence type="ECO:0000256" key="1">
    <source>
        <dbReference type="SAM" id="MobiDB-lite"/>
    </source>
</evidence>
<reference evidence="2 3" key="1">
    <citation type="submission" date="2024-02" db="EMBL/GenBank/DDBJ databases">
        <title>De novo assembly and annotation of 12 fungi associated with fruit tree decline syndrome in Ontario, Canada.</title>
        <authorList>
            <person name="Sulman M."/>
            <person name="Ellouze W."/>
            <person name="Ilyukhin E."/>
        </authorList>
    </citation>
    <scope>NUCLEOTIDE SEQUENCE [LARGE SCALE GENOMIC DNA]</scope>
    <source>
        <strain evidence="2 3">M169</strain>
    </source>
</reference>
<accession>A0ABR1PBK0</accession>
<proteinExistence type="predicted"/>
<sequence length="282" mass="28657">MAHLRPPPLLLTKRLTSFLQLNLSSQITTLLLLSPDGKLLAYASQPPIPVATLRTHGTVAASLYTIHSNGADQDTIDAALPPGSRARRTSRGSSSSKSEGPLAVTIQLESGTVLVIRRLKCGMLFVCMGPPAGHDAQGSRPGTQHQQQQGGLHAQAQGGQAAQQPPTSQQNLQPQDDTTAGGANGHTPTSSPPPPPATATTPATAHPPSSSSAQPLGSPPETASIRSAGTGASAASTSSAVFGAGTAGVVATRRHAEELARWLDDKLGALDVPDDGLTGVVG</sequence>
<feature type="compositionally biased region" description="Low complexity" evidence="1">
    <location>
        <begin position="138"/>
        <end position="170"/>
    </location>
</feature>
<feature type="compositionally biased region" description="Low complexity" evidence="1">
    <location>
        <begin position="222"/>
        <end position="240"/>
    </location>
</feature>
<comment type="caution">
    <text evidence="2">The sequence shown here is derived from an EMBL/GenBank/DDBJ whole genome shotgun (WGS) entry which is preliminary data.</text>
</comment>
<dbReference type="Gene3D" id="3.30.450.30">
    <property type="entry name" value="Dynein light chain 2a, cytoplasmic"/>
    <property type="match status" value="1"/>
</dbReference>
<evidence type="ECO:0000313" key="2">
    <source>
        <dbReference type="EMBL" id="KAK7731174.1"/>
    </source>
</evidence>
<evidence type="ECO:0000313" key="3">
    <source>
        <dbReference type="Proteomes" id="UP001430848"/>
    </source>
</evidence>
<name>A0ABR1PBK0_DIAER</name>
<dbReference type="EMBL" id="JAKNSF020000023">
    <property type="protein sequence ID" value="KAK7731174.1"/>
    <property type="molecule type" value="Genomic_DNA"/>
</dbReference>
<feature type="compositionally biased region" description="Low complexity" evidence="1">
    <location>
        <begin position="198"/>
        <end position="213"/>
    </location>
</feature>